<dbReference type="Proteomes" id="UP001302949">
    <property type="component" value="Unassembled WGS sequence"/>
</dbReference>
<name>A0ABU5Q655_9BACT</name>
<accession>A0ABU5Q655</accession>
<dbReference type="RefSeq" id="WP_323295501.1">
    <property type="nucleotide sequence ID" value="NZ_JAYFUM010000005.1"/>
</dbReference>
<reference evidence="1 2" key="1">
    <citation type="submission" date="2023-12" db="EMBL/GenBank/DDBJ databases">
        <title>Novel species of the genus Arcicella isolated from rivers.</title>
        <authorList>
            <person name="Lu H."/>
        </authorList>
    </citation>
    <scope>NUCLEOTIDE SEQUENCE [LARGE SCALE GENOMIC DNA]</scope>
    <source>
        <strain evidence="1 2">KCTC 23307</strain>
    </source>
</reference>
<evidence type="ECO:0000313" key="2">
    <source>
        <dbReference type="Proteomes" id="UP001302949"/>
    </source>
</evidence>
<dbReference type="EMBL" id="JAYFUM010000005">
    <property type="protein sequence ID" value="MEA5138333.1"/>
    <property type="molecule type" value="Genomic_DNA"/>
</dbReference>
<organism evidence="1 2">
    <name type="scientific">Arcicella rigui</name>
    <dbReference type="NCBI Taxonomy" id="797020"/>
    <lineage>
        <taxon>Bacteria</taxon>
        <taxon>Pseudomonadati</taxon>
        <taxon>Bacteroidota</taxon>
        <taxon>Cytophagia</taxon>
        <taxon>Cytophagales</taxon>
        <taxon>Flectobacillaceae</taxon>
        <taxon>Arcicella</taxon>
    </lineage>
</organism>
<proteinExistence type="predicted"/>
<keyword evidence="2" id="KW-1185">Reference proteome</keyword>
<evidence type="ECO:0000313" key="1">
    <source>
        <dbReference type="EMBL" id="MEA5138333.1"/>
    </source>
</evidence>
<sequence>MLNAILGIGSRIRHKDYGDGVVVNLKSNGYVITFTQTDSKEIKFDYPLEVIEEVERDNDLVTYMMWS</sequence>
<comment type="caution">
    <text evidence="1">The sequence shown here is derived from an EMBL/GenBank/DDBJ whole genome shotgun (WGS) entry which is preliminary data.</text>
</comment>
<protein>
    <submittedName>
        <fullName evidence="1">Uncharacterized protein</fullName>
    </submittedName>
</protein>
<gene>
    <name evidence="1" type="ORF">VB248_04275</name>
</gene>